<organism evidence="1 2">
    <name type="scientific">Phocaeicola vulgatus</name>
    <name type="common">Bacteroides vulgatus</name>
    <dbReference type="NCBI Taxonomy" id="821"/>
    <lineage>
        <taxon>Bacteria</taxon>
        <taxon>Pseudomonadati</taxon>
        <taxon>Bacteroidota</taxon>
        <taxon>Bacteroidia</taxon>
        <taxon>Bacteroidales</taxon>
        <taxon>Bacteroidaceae</taxon>
        <taxon>Phocaeicola</taxon>
    </lineage>
</organism>
<protein>
    <recommendedName>
        <fullName evidence="3">IS66 family insertion sequence element accessory protein TnpB</fullName>
    </recommendedName>
</protein>
<name>A0A396AJA4_PHOVU</name>
<reference evidence="1 2" key="1">
    <citation type="submission" date="2018-08" db="EMBL/GenBank/DDBJ databases">
        <title>A genome reference for cultivated species of the human gut microbiota.</title>
        <authorList>
            <person name="Zou Y."/>
            <person name="Xue W."/>
            <person name="Luo G."/>
        </authorList>
    </citation>
    <scope>NUCLEOTIDE SEQUENCE [LARGE SCALE GENOMIC DNA]</scope>
    <source>
        <strain evidence="1 2">TF05-18</strain>
    </source>
</reference>
<gene>
    <name evidence="1" type="ORF">DXC44_15915</name>
</gene>
<evidence type="ECO:0000313" key="2">
    <source>
        <dbReference type="Proteomes" id="UP000261278"/>
    </source>
</evidence>
<dbReference type="AlphaFoldDB" id="A0A396AJA4"/>
<dbReference type="Proteomes" id="UP000261278">
    <property type="component" value="Unassembled WGS sequence"/>
</dbReference>
<sequence length="144" mass="16600">MIQKKKYMTREEFIRILRRQKASNLSITDFCHNEGFHRSKFYEWKLRFKITDEELACSPMEDMVGFSPIIIEDRQALPASHSAPMSPPATEPYRPMRQPCKVVDNSEISLELPNGMKLKFKGQSGCKAALSFISKIYNANVLPK</sequence>
<evidence type="ECO:0000313" key="1">
    <source>
        <dbReference type="EMBL" id="RGL83976.1"/>
    </source>
</evidence>
<dbReference type="NCBIfam" id="NF047593">
    <property type="entry name" value="IS66_ISAeme5_TnpA"/>
    <property type="match status" value="1"/>
</dbReference>
<accession>A0A396AJA4</accession>
<dbReference type="RefSeq" id="WP_077153015.1">
    <property type="nucleotide sequence ID" value="NZ_JAKKXL010000016.1"/>
</dbReference>
<proteinExistence type="predicted"/>
<comment type="caution">
    <text evidence="1">The sequence shown here is derived from an EMBL/GenBank/DDBJ whole genome shotgun (WGS) entry which is preliminary data.</text>
</comment>
<evidence type="ECO:0008006" key="3">
    <source>
        <dbReference type="Google" id="ProtNLM"/>
    </source>
</evidence>
<dbReference type="EMBL" id="QSSN01000021">
    <property type="protein sequence ID" value="RGL83976.1"/>
    <property type="molecule type" value="Genomic_DNA"/>
</dbReference>